<dbReference type="GO" id="GO:0015293">
    <property type="term" value="F:symporter activity"/>
    <property type="evidence" value="ECO:0007669"/>
    <property type="project" value="UniProtKB-KW"/>
</dbReference>
<sequence length="420" mass="46726">MTSKKHSEFKTLSLCSLGGAFEYYDFSLFALMAPVIGQHFFNESIPSIALMKTFGIFAAGYFARFLGGFYFSHLGDTTGRKSPFMITLFLMAIPTLGIAILPTYEQIGILAPLILLLLRIAQGFALGGEAPCAMAFIHEYASKNKKCFAMGLLFGGILFGSFFASLIYTFLNTLIPKAMFDDWGWRIPFAVGGILGIIGVYLRKNLKESNEFIHCKKSNLLLKVPFLKIFQKHLSKIFIGIIFLLPSSTAFLYYLLISSKTLETEYHFDPKFIKEVTTLGFFLNAIFGIFFGYLSDKFTAKKIYILGIISLCILSSVSHFILSMGSDTIFLLFIMLLSINLGACVGSVFHILTMMFPIQIRTSSLALALNTTNGLFIGITPLLLSNIASFTNNNALPGFYILTLCLLSLVIIIKFNKKYL</sequence>
<dbReference type="KEGG" id="saqi:AXG55_11790"/>
<evidence type="ECO:0000256" key="2">
    <source>
        <dbReference type="ARBA" id="ARBA00022448"/>
    </source>
</evidence>
<dbReference type="GO" id="GO:0005886">
    <property type="term" value="C:plasma membrane"/>
    <property type="evidence" value="ECO:0007669"/>
    <property type="project" value="UniProtKB-SubCell"/>
</dbReference>
<dbReference type="PROSITE" id="PS50850">
    <property type="entry name" value="MFS"/>
    <property type="match status" value="1"/>
</dbReference>
<dbReference type="EMBL" id="CP017834">
    <property type="protein sequence ID" value="APJ04549.1"/>
    <property type="molecule type" value="Genomic_DNA"/>
</dbReference>
<dbReference type="InterPro" id="IPR051084">
    <property type="entry name" value="H+-coupled_symporters"/>
</dbReference>
<reference evidence="10 11" key="1">
    <citation type="submission" date="2016-10" db="EMBL/GenBank/DDBJ databases">
        <title>Silvanigrella aquatica sp. nov., isolated from a freshwater lake located in the Black Forest, Germany, description of Silvanigrellaceae fam. nov., Silvanigrellales ord. nov., reclassification of the order Bdellovibrionales in the class Oligoflexia, reclassification of the families Bacteriovoracaceae and Halobacteriovoraceae in the new order Bacteriovoracales ord. nov., and reclassification of the family Pseudobacteriovoracaceae in the order Oligoflexiales.</title>
        <authorList>
            <person name="Hahn M.W."/>
            <person name="Schmidt J."/>
            <person name="Koll U."/>
            <person name="Rohde M."/>
            <person name="Verbag S."/>
            <person name="Pitt A."/>
            <person name="Nakai R."/>
            <person name="Naganuma T."/>
            <person name="Lang E."/>
        </authorList>
    </citation>
    <scope>NUCLEOTIDE SEQUENCE [LARGE SCALE GENOMIC DNA]</scope>
    <source>
        <strain evidence="10 11">MWH-Nonnen-W8red</strain>
    </source>
</reference>
<comment type="subcellular location">
    <subcellularLocation>
        <location evidence="1">Cell membrane</location>
        <topology evidence="1">Multi-pass membrane protein</topology>
    </subcellularLocation>
</comment>
<feature type="transmembrane region" description="Helical" evidence="8">
    <location>
        <begin position="48"/>
        <end position="71"/>
    </location>
</feature>
<keyword evidence="3" id="KW-1003">Cell membrane</keyword>
<dbReference type="OrthoDB" id="3690818at2"/>
<feature type="transmembrane region" description="Helical" evidence="8">
    <location>
        <begin position="276"/>
        <end position="294"/>
    </location>
</feature>
<feature type="domain" description="Major facilitator superfamily (MFS) profile" evidence="9">
    <location>
        <begin position="11"/>
        <end position="420"/>
    </location>
</feature>
<feature type="transmembrane region" description="Helical" evidence="8">
    <location>
        <begin position="147"/>
        <end position="171"/>
    </location>
</feature>
<evidence type="ECO:0000256" key="1">
    <source>
        <dbReference type="ARBA" id="ARBA00004651"/>
    </source>
</evidence>
<dbReference type="AlphaFoldDB" id="A0A1L4D2X6"/>
<evidence type="ECO:0000313" key="11">
    <source>
        <dbReference type="Proteomes" id="UP000184731"/>
    </source>
</evidence>
<keyword evidence="7 8" id="KW-0472">Membrane</keyword>
<dbReference type="STRING" id="1915309.AXG55_11790"/>
<dbReference type="PANTHER" id="PTHR43528">
    <property type="entry name" value="ALPHA-KETOGLUTARATE PERMEASE"/>
    <property type="match status" value="1"/>
</dbReference>
<proteinExistence type="predicted"/>
<keyword evidence="5" id="KW-0769">Symport</keyword>
<dbReference type="Proteomes" id="UP000184731">
    <property type="component" value="Chromosome"/>
</dbReference>
<feature type="transmembrane region" description="Helical" evidence="8">
    <location>
        <begin position="12"/>
        <end position="36"/>
    </location>
</feature>
<dbReference type="InterPro" id="IPR011701">
    <property type="entry name" value="MFS"/>
</dbReference>
<dbReference type="InterPro" id="IPR005828">
    <property type="entry name" value="MFS_sugar_transport-like"/>
</dbReference>
<feature type="transmembrane region" description="Helical" evidence="8">
    <location>
        <begin position="183"/>
        <end position="202"/>
    </location>
</feature>
<feature type="transmembrane region" description="Helical" evidence="8">
    <location>
        <begin position="328"/>
        <end position="352"/>
    </location>
</feature>
<keyword evidence="2" id="KW-0813">Transport</keyword>
<feature type="transmembrane region" description="Helical" evidence="8">
    <location>
        <begin position="396"/>
        <end position="415"/>
    </location>
</feature>
<dbReference type="RefSeq" id="WP_148698297.1">
    <property type="nucleotide sequence ID" value="NZ_CP017834.1"/>
</dbReference>
<feature type="transmembrane region" description="Helical" evidence="8">
    <location>
        <begin position="107"/>
        <end position="126"/>
    </location>
</feature>
<keyword evidence="4 8" id="KW-0812">Transmembrane</keyword>
<name>A0A1L4D2X6_9BACT</name>
<feature type="transmembrane region" description="Helical" evidence="8">
    <location>
        <begin position="303"/>
        <end position="322"/>
    </location>
</feature>
<dbReference type="SUPFAM" id="SSF103473">
    <property type="entry name" value="MFS general substrate transporter"/>
    <property type="match status" value="1"/>
</dbReference>
<evidence type="ECO:0000256" key="4">
    <source>
        <dbReference type="ARBA" id="ARBA00022692"/>
    </source>
</evidence>
<dbReference type="Gene3D" id="1.20.1250.20">
    <property type="entry name" value="MFS general substrate transporter like domains"/>
    <property type="match status" value="2"/>
</dbReference>
<evidence type="ECO:0000256" key="5">
    <source>
        <dbReference type="ARBA" id="ARBA00022847"/>
    </source>
</evidence>
<dbReference type="InterPro" id="IPR036259">
    <property type="entry name" value="MFS_trans_sf"/>
</dbReference>
<gene>
    <name evidence="10" type="ORF">AXG55_11790</name>
</gene>
<accession>A0A1L4D2X6</accession>
<keyword evidence="6 8" id="KW-1133">Transmembrane helix</keyword>
<keyword evidence="11" id="KW-1185">Reference proteome</keyword>
<evidence type="ECO:0000256" key="7">
    <source>
        <dbReference type="ARBA" id="ARBA00023136"/>
    </source>
</evidence>
<dbReference type="Pfam" id="PF00083">
    <property type="entry name" value="Sugar_tr"/>
    <property type="match status" value="1"/>
</dbReference>
<evidence type="ECO:0000256" key="3">
    <source>
        <dbReference type="ARBA" id="ARBA00022475"/>
    </source>
</evidence>
<feature type="transmembrane region" description="Helical" evidence="8">
    <location>
        <begin position="237"/>
        <end position="256"/>
    </location>
</feature>
<protein>
    <recommendedName>
        <fullName evidence="9">Major facilitator superfamily (MFS) profile domain-containing protein</fullName>
    </recommendedName>
</protein>
<feature type="transmembrane region" description="Helical" evidence="8">
    <location>
        <begin position="364"/>
        <end position="384"/>
    </location>
</feature>
<dbReference type="PANTHER" id="PTHR43528:SF7">
    <property type="entry name" value="MFS TRANSPORTER"/>
    <property type="match status" value="1"/>
</dbReference>
<dbReference type="InterPro" id="IPR020846">
    <property type="entry name" value="MFS_dom"/>
</dbReference>
<evidence type="ECO:0000256" key="6">
    <source>
        <dbReference type="ARBA" id="ARBA00022989"/>
    </source>
</evidence>
<dbReference type="Pfam" id="PF07690">
    <property type="entry name" value="MFS_1"/>
    <property type="match status" value="1"/>
</dbReference>
<evidence type="ECO:0000259" key="9">
    <source>
        <dbReference type="PROSITE" id="PS50850"/>
    </source>
</evidence>
<feature type="transmembrane region" description="Helical" evidence="8">
    <location>
        <begin position="83"/>
        <end position="101"/>
    </location>
</feature>
<organism evidence="10 11">
    <name type="scientific">Silvanigrella aquatica</name>
    <dbReference type="NCBI Taxonomy" id="1915309"/>
    <lineage>
        <taxon>Bacteria</taxon>
        <taxon>Pseudomonadati</taxon>
        <taxon>Bdellovibrionota</taxon>
        <taxon>Oligoflexia</taxon>
        <taxon>Silvanigrellales</taxon>
        <taxon>Silvanigrellaceae</taxon>
        <taxon>Silvanigrella</taxon>
    </lineage>
</organism>
<evidence type="ECO:0000256" key="8">
    <source>
        <dbReference type="SAM" id="Phobius"/>
    </source>
</evidence>
<evidence type="ECO:0000313" key="10">
    <source>
        <dbReference type="EMBL" id="APJ04549.1"/>
    </source>
</evidence>